<dbReference type="EMBL" id="ASPP01037224">
    <property type="protein sequence ID" value="ETO01866.1"/>
    <property type="molecule type" value="Genomic_DNA"/>
</dbReference>
<evidence type="ECO:0008006" key="3">
    <source>
        <dbReference type="Google" id="ProtNLM"/>
    </source>
</evidence>
<organism evidence="1 2">
    <name type="scientific">Reticulomyxa filosa</name>
    <dbReference type="NCBI Taxonomy" id="46433"/>
    <lineage>
        <taxon>Eukaryota</taxon>
        <taxon>Sar</taxon>
        <taxon>Rhizaria</taxon>
        <taxon>Retaria</taxon>
        <taxon>Foraminifera</taxon>
        <taxon>Monothalamids</taxon>
        <taxon>Reticulomyxidae</taxon>
        <taxon>Reticulomyxa</taxon>
    </lineage>
</organism>
<keyword evidence="2" id="KW-1185">Reference proteome</keyword>
<comment type="caution">
    <text evidence="1">The sequence shown here is derived from an EMBL/GenBank/DDBJ whole genome shotgun (WGS) entry which is preliminary data.</text>
</comment>
<feature type="non-terminal residue" evidence="1">
    <location>
        <position position="158"/>
    </location>
</feature>
<dbReference type="Pfam" id="PF01344">
    <property type="entry name" value="Kelch_1"/>
    <property type="match status" value="1"/>
</dbReference>
<dbReference type="Proteomes" id="UP000023152">
    <property type="component" value="Unassembled WGS sequence"/>
</dbReference>
<accession>X6LKK5</accession>
<evidence type="ECO:0000313" key="2">
    <source>
        <dbReference type="Proteomes" id="UP000023152"/>
    </source>
</evidence>
<gene>
    <name evidence="1" type="ORF">RFI_35572</name>
</gene>
<dbReference type="InterPro" id="IPR006652">
    <property type="entry name" value="Kelch_1"/>
</dbReference>
<dbReference type="SUPFAM" id="SSF117281">
    <property type="entry name" value="Kelch motif"/>
    <property type="match status" value="1"/>
</dbReference>
<proteinExistence type="predicted"/>
<dbReference type="InterPro" id="IPR015915">
    <property type="entry name" value="Kelch-typ_b-propeller"/>
</dbReference>
<sequence>MKDSNQKTQQMLLFHKSTGLSIEYIEDKNIFKFHKIRVYSPIKSLSLCTYVAVNDCILFFGGFGSLESDTSNGIYKYSMEDSKWMRFEQTLPYLFKDAVAVPSGDNMCVHILGARENEDNALSHMRTKVGKEEGEAKIEQIQLELREMNDDFDFKKLT</sequence>
<protein>
    <recommendedName>
        <fullName evidence="3">Kelch motif family protein</fullName>
    </recommendedName>
</protein>
<evidence type="ECO:0000313" key="1">
    <source>
        <dbReference type="EMBL" id="ETO01866.1"/>
    </source>
</evidence>
<dbReference type="Gene3D" id="2.120.10.80">
    <property type="entry name" value="Kelch-type beta propeller"/>
    <property type="match status" value="1"/>
</dbReference>
<reference evidence="1 2" key="1">
    <citation type="journal article" date="2013" name="Curr. Biol.">
        <title>The Genome of the Foraminiferan Reticulomyxa filosa.</title>
        <authorList>
            <person name="Glockner G."/>
            <person name="Hulsmann N."/>
            <person name="Schleicher M."/>
            <person name="Noegel A.A."/>
            <person name="Eichinger L."/>
            <person name="Gallinger C."/>
            <person name="Pawlowski J."/>
            <person name="Sierra R."/>
            <person name="Euteneuer U."/>
            <person name="Pillet L."/>
            <person name="Moustafa A."/>
            <person name="Platzer M."/>
            <person name="Groth M."/>
            <person name="Szafranski K."/>
            <person name="Schliwa M."/>
        </authorList>
    </citation>
    <scope>NUCLEOTIDE SEQUENCE [LARGE SCALE GENOMIC DNA]</scope>
</reference>
<name>X6LKK5_RETFI</name>
<dbReference type="AlphaFoldDB" id="X6LKK5"/>